<dbReference type="SUPFAM" id="SSF50965">
    <property type="entry name" value="Galactose oxidase, central domain"/>
    <property type="match status" value="1"/>
</dbReference>
<reference evidence="2" key="1">
    <citation type="submission" date="2018-02" db="EMBL/GenBank/DDBJ databases">
        <authorList>
            <person name="Cohen D.B."/>
            <person name="Kent A.D."/>
        </authorList>
    </citation>
    <scope>NUCLEOTIDE SEQUENCE</scope>
</reference>
<name>A0A2N9GJF7_FAGSY</name>
<organism evidence="2">
    <name type="scientific">Fagus sylvatica</name>
    <name type="common">Beechnut</name>
    <dbReference type="NCBI Taxonomy" id="28930"/>
    <lineage>
        <taxon>Eukaryota</taxon>
        <taxon>Viridiplantae</taxon>
        <taxon>Streptophyta</taxon>
        <taxon>Embryophyta</taxon>
        <taxon>Tracheophyta</taxon>
        <taxon>Spermatophyta</taxon>
        <taxon>Magnoliopsida</taxon>
        <taxon>eudicotyledons</taxon>
        <taxon>Gunneridae</taxon>
        <taxon>Pentapetalae</taxon>
        <taxon>rosids</taxon>
        <taxon>fabids</taxon>
        <taxon>Fagales</taxon>
        <taxon>Fagaceae</taxon>
        <taxon>Fagus</taxon>
    </lineage>
</organism>
<evidence type="ECO:0000313" key="2">
    <source>
        <dbReference type="EMBL" id="SPC99569.1"/>
    </source>
</evidence>
<feature type="domain" description="F-box associated beta-propeller type 3" evidence="1">
    <location>
        <begin position="95"/>
        <end position="312"/>
    </location>
</feature>
<dbReference type="InterPro" id="IPR050796">
    <property type="entry name" value="SCF_F-box_component"/>
</dbReference>
<dbReference type="AlphaFoldDB" id="A0A2N9GJF7"/>
<dbReference type="PANTHER" id="PTHR31672">
    <property type="entry name" value="BNACNNG10540D PROTEIN"/>
    <property type="match status" value="1"/>
</dbReference>
<dbReference type="Pfam" id="PF08268">
    <property type="entry name" value="FBA_3"/>
    <property type="match status" value="1"/>
</dbReference>
<protein>
    <recommendedName>
        <fullName evidence="1">F-box associated beta-propeller type 3 domain-containing protein</fullName>
    </recommendedName>
</protein>
<dbReference type="PANTHER" id="PTHR31672:SF13">
    <property type="entry name" value="F-BOX PROTEIN CPR30-LIKE"/>
    <property type="match status" value="1"/>
</dbReference>
<evidence type="ECO:0000259" key="1">
    <source>
        <dbReference type="Pfam" id="PF08268"/>
    </source>
</evidence>
<gene>
    <name evidence="2" type="ORF">FSB_LOCUS27451</name>
</gene>
<accession>A0A2N9GJF7</accession>
<dbReference type="InterPro" id="IPR011043">
    <property type="entry name" value="Gal_Oxase/kelch_b-propeller"/>
</dbReference>
<dbReference type="EMBL" id="OIVN01001990">
    <property type="protein sequence ID" value="SPC99569.1"/>
    <property type="molecule type" value="Genomic_DNA"/>
</dbReference>
<dbReference type="InterPro" id="IPR013187">
    <property type="entry name" value="F-box-assoc_dom_typ3"/>
</dbReference>
<dbReference type="NCBIfam" id="TIGR01640">
    <property type="entry name" value="F_box_assoc_1"/>
    <property type="match status" value="1"/>
</dbReference>
<dbReference type="InterPro" id="IPR017451">
    <property type="entry name" value="F-box-assoc_interact_dom"/>
</dbReference>
<sequence length="394" mass="44896">MSQTRKPKHIPDVIVLDILAKLRVKSVMRFRCLGKFWNSSITSPYFISTHVNNINNNNNKDLDHRQILHMPRRLNRLNRQVCTVAFDHTFDAIFEVKVPFDFCYSNTRIVGSCNGLLCLSGYGPDSDTVIYLWNPSIRKYKKLPDRGVPHSQTFGFAYHSENNDYKVVRISRTGLTVDDIEVYTLSSDSWRRINGISLRTDVFLNNFNGGLPIPLVGGALHWLGEILGKEKRWRRKRIIISFDVNSETFREIAVPDGSMDTSASQPCVALFKGKLAAIAIGSDGKRGKQYSIWVMKEYGVVESWHKLFVVPFQSPSHYVAITEYGSLLIRYPIEKHSSKEEDEYKSVIVDAATLHERDTNIQDLDSYAATFMESLALLDGSNVVSYSRKIVDVE</sequence>
<proteinExistence type="predicted"/>